<comment type="caution">
    <text evidence="2">The sequence shown here is derived from an EMBL/GenBank/DDBJ whole genome shotgun (WGS) entry which is preliminary data.</text>
</comment>
<dbReference type="RefSeq" id="WP_277829999.1">
    <property type="nucleotide sequence ID" value="NZ_JAAIVF010000001.1"/>
</dbReference>
<sequence>MWCRSKQLLVALPAALALAAAPAVAQSAPLVTPVATPALTNDLTPNPTGKVATPQDDVAHPGVTTEWWYASFMDPHSQRQLVVAIFAAPVPILGAVMMYGNGKDPVSSGHDVPLPIAIATHARPVADGLPGVRTDQGEISYDPMRRAYHVRIDSTFQVDAWLDRNQLPGATGVIDLRNRGQWMGWTNPVATSEATGWARMPGGPRIDLDGWRGYHDHNWGDFTMADQAADGWEWGVSHEPDGGASLIGGVVRRDGQWTGSVVDVRPTGTRICTSSTLTMSDWQHGNTLLSGATYALPGTITATCGPHEPYHFSKTFHLTEPVVADGGLVAASAEAPYTTVPGSVGMFEHVRTLVARIADAARANDTRPDTAPIR</sequence>
<accession>A0A9X4REH0</accession>
<reference evidence="2" key="1">
    <citation type="submission" date="2022-08" db="EMBL/GenBank/DDBJ databases">
        <title>Genome analysis of Corynebacteriales strain.</title>
        <authorList>
            <person name="Lee S.D."/>
        </authorList>
    </citation>
    <scope>NUCLEOTIDE SEQUENCE</scope>
    <source>
        <strain evidence="2">D3-21</strain>
    </source>
</reference>
<name>A0A9X4REH0_9ACTN</name>
<evidence type="ECO:0000313" key="2">
    <source>
        <dbReference type="EMBL" id="MDG3015563.1"/>
    </source>
</evidence>
<keyword evidence="1" id="KW-0732">Signal</keyword>
<keyword evidence="3" id="KW-1185">Reference proteome</keyword>
<evidence type="ECO:0008006" key="4">
    <source>
        <dbReference type="Google" id="ProtNLM"/>
    </source>
</evidence>
<protein>
    <recommendedName>
        <fullName evidence="4">AttH domain-containing protein</fullName>
    </recommendedName>
</protein>
<feature type="signal peptide" evidence="1">
    <location>
        <begin position="1"/>
        <end position="25"/>
    </location>
</feature>
<gene>
    <name evidence="2" type="ORF">NVS88_13465</name>
</gene>
<feature type="chain" id="PRO_5040720237" description="AttH domain-containing protein" evidence="1">
    <location>
        <begin position="26"/>
        <end position="374"/>
    </location>
</feature>
<organism evidence="2 3">
    <name type="scientific">Speluncibacter jeojiensis</name>
    <dbReference type="NCBI Taxonomy" id="2710754"/>
    <lineage>
        <taxon>Bacteria</taxon>
        <taxon>Bacillati</taxon>
        <taxon>Actinomycetota</taxon>
        <taxon>Actinomycetes</taxon>
        <taxon>Mycobacteriales</taxon>
        <taxon>Speluncibacteraceae</taxon>
        <taxon>Speluncibacter</taxon>
    </lineage>
</organism>
<evidence type="ECO:0000313" key="3">
    <source>
        <dbReference type="Proteomes" id="UP001152755"/>
    </source>
</evidence>
<evidence type="ECO:0000256" key="1">
    <source>
        <dbReference type="SAM" id="SignalP"/>
    </source>
</evidence>
<proteinExistence type="predicted"/>
<dbReference type="EMBL" id="JANRHA010000008">
    <property type="protein sequence ID" value="MDG3015563.1"/>
    <property type="molecule type" value="Genomic_DNA"/>
</dbReference>
<dbReference type="AlphaFoldDB" id="A0A9X4REH0"/>
<dbReference type="Proteomes" id="UP001152755">
    <property type="component" value="Unassembled WGS sequence"/>
</dbReference>
<dbReference type="SUPFAM" id="SSF159245">
    <property type="entry name" value="AttH-like"/>
    <property type="match status" value="1"/>
</dbReference>